<proteinExistence type="predicted"/>
<dbReference type="Pfam" id="PF20478">
    <property type="entry name" value="P2RX7_C"/>
    <property type="match status" value="1"/>
</dbReference>
<reference evidence="2 3" key="1">
    <citation type="submission" date="2014-03" db="EMBL/GenBank/DDBJ databases">
        <title>Draft genome of the hookworm Oesophagostomum dentatum.</title>
        <authorList>
            <person name="Mitreva M."/>
        </authorList>
    </citation>
    <scope>NUCLEOTIDE SEQUENCE [LARGE SCALE GENOMIC DNA]</scope>
    <source>
        <strain evidence="2 3">OD-Hann</strain>
    </source>
</reference>
<dbReference type="EMBL" id="KN550139">
    <property type="protein sequence ID" value="KHJ94945.1"/>
    <property type="molecule type" value="Genomic_DNA"/>
</dbReference>
<organism evidence="2 3">
    <name type="scientific">Oesophagostomum dentatum</name>
    <name type="common">Nodular worm</name>
    <dbReference type="NCBI Taxonomy" id="61180"/>
    <lineage>
        <taxon>Eukaryota</taxon>
        <taxon>Metazoa</taxon>
        <taxon>Ecdysozoa</taxon>
        <taxon>Nematoda</taxon>
        <taxon>Chromadorea</taxon>
        <taxon>Rhabditida</taxon>
        <taxon>Rhabditina</taxon>
        <taxon>Rhabditomorpha</taxon>
        <taxon>Strongyloidea</taxon>
        <taxon>Strongylidae</taxon>
        <taxon>Oesophagostomum</taxon>
    </lineage>
</organism>
<sequence>MAPVPMEDPSPDVVRTIFQRHGHSSLQYQRENDKRFSLLLGKYLPESRTSSTNWCLCGKCGTFPTVRDNLCCREVLDDNLLRPGNMDVIEGLRRSAYRYYAYGSFVLWRYEYLGLGKRVKIPSCVRNAIVRNYPSCTGEYGGFQVSVSVVCTYVHVNMCVMLSHA</sequence>
<evidence type="ECO:0000313" key="3">
    <source>
        <dbReference type="Proteomes" id="UP000053660"/>
    </source>
</evidence>
<dbReference type="Proteomes" id="UP000053660">
    <property type="component" value="Unassembled WGS sequence"/>
</dbReference>
<name>A0A0B1THQ6_OESDE</name>
<gene>
    <name evidence="2" type="ORF">OESDEN_05119</name>
</gene>
<dbReference type="AlphaFoldDB" id="A0A0B1THQ6"/>
<dbReference type="InterPro" id="IPR046815">
    <property type="entry name" value="P2RX7_C"/>
</dbReference>
<dbReference type="OrthoDB" id="5789114at2759"/>
<accession>A0A0B1THQ6</accession>
<dbReference type="PANTHER" id="PTHR36981">
    <property type="entry name" value="ZGC:195170"/>
    <property type="match status" value="1"/>
</dbReference>
<dbReference type="PANTHER" id="PTHR36981:SF1">
    <property type="entry name" value="P2X PURINORECEPTOR 7 INTRACELLULAR DOMAIN-CONTAINING PROTEIN"/>
    <property type="match status" value="1"/>
</dbReference>
<keyword evidence="3" id="KW-1185">Reference proteome</keyword>
<feature type="domain" description="P2X purinoreceptor 7 intracellular" evidence="1">
    <location>
        <begin position="93"/>
        <end position="144"/>
    </location>
</feature>
<protein>
    <recommendedName>
        <fullName evidence="1">P2X purinoreceptor 7 intracellular domain-containing protein</fullName>
    </recommendedName>
</protein>
<evidence type="ECO:0000313" key="2">
    <source>
        <dbReference type="EMBL" id="KHJ94945.1"/>
    </source>
</evidence>
<evidence type="ECO:0000259" key="1">
    <source>
        <dbReference type="Pfam" id="PF20478"/>
    </source>
</evidence>